<feature type="compositionally biased region" description="Low complexity" evidence="1">
    <location>
        <begin position="195"/>
        <end position="204"/>
    </location>
</feature>
<feature type="compositionally biased region" description="Low complexity" evidence="1">
    <location>
        <begin position="131"/>
        <end position="141"/>
    </location>
</feature>
<reference evidence="2" key="1">
    <citation type="submission" date="2023-03" db="EMBL/GenBank/DDBJ databases">
        <title>Massive genome expansion in bonnet fungi (Mycena s.s.) driven by repeated elements and novel gene families across ecological guilds.</title>
        <authorList>
            <consortium name="Lawrence Berkeley National Laboratory"/>
            <person name="Harder C.B."/>
            <person name="Miyauchi S."/>
            <person name="Viragh M."/>
            <person name="Kuo A."/>
            <person name="Thoen E."/>
            <person name="Andreopoulos B."/>
            <person name="Lu D."/>
            <person name="Skrede I."/>
            <person name="Drula E."/>
            <person name="Henrissat B."/>
            <person name="Morin E."/>
            <person name="Kohler A."/>
            <person name="Barry K."/>
            <person name="LaButti K."/>
            <person name="Morin E."/>
            <person name="Salamov A."/>
            <person name="Lipzen A."/>
            <person name="Mereny Z."/>
            <person name="Hegedus B."/>
            <person name="Baldrian P."/>
            <person name="Stursova M."/>
            <person name="Weitz H."/>
            <person name="Taylor A."/>
            <person name="Grigoriev I.V."/>
            <person name="Nagy L.G."/>
            <person name="Martin F."/>
            <person name="Kauserud H."/>
        </authorList>
    </citation>
    <scope>NUCLEOTIDE SEQUENCE</scope>
    <source>
        <strain evidence="2">CBHHK200</strain>
    </source>
</reference>
<feature type="region of interest" description="Disordered" evidence="1">
    <location>
        <begin position="122"/>
        <end position="150"/>
    </location>
</feature>
<comment type="caution">
    <text evidence="2">The sequence shown here is derived from an EMBL/GenBank/DDBJ whole genome shotgun (WGS) entry which is preliminary data.</text>
</comment>
<keyword evidence="3" id="KW-1185">Reference proteome</keyword>
<name>A0AAD6STR6_9AGAR</name>
<dbReference type="Proteomes" id="UP001218188">
    <property type="component" value="Unassembled WGS sequence"/>
</dbReference>
<gene>
    <name evidence="2" type="ORF">C8F04DRAFT_695106</name>
</gene>
<evidence type="ECO:0000313" key="2">
    <source>
        <dbReference type="EMBL" id="KAJ7031617.1"/>
    </source>
</evidence>
<accession>A0AAD6STR6</accession>
<evidence type="ECO:0000256" key="1">
    <source>
        <dbReference type="SAM" id="MobiDB-lite"/>
    </source>
</evidence>
<feature type="compositionally biased region" description="Basic and acidic residues" evidence="1">
    <location>
        <begin position="179"/>
        <end position="194"/>
    </location>
</feature>
<evidence type="ECO:0000313" key="3">
    <source>
        <dbReference type="Proteomes" id="UP001218188"/>
    </source>
</evidence>
<sequence>MPLLCFACFATRSTRDDSSVVLDFDVIETTETGPPRRHAEEPPHLGITTTNLFDTFPRVGFGGYRRYYESRMKAAAIAATAQTLTSTIHRSPTSFSFQPSLSSIEEDYREWGWQTLPKFTGRKPRRKLSSRRTTSSLRSNSTCPQLQLRKKPRFRASARPLVDTTYAWPNWLAEPYSPREAKTFGEKDDADPRSSESSSSSWSS</sequence>
<feature type="region of interest" description="Disordered" evidence="1">
    <location>
        <begin position="179"/>
        <end position="204"/>
    </location>
</feature>
<dbReference type="EMBL" id="JARJCM010000080">
    <property type="protein sequence ID" value="KAJ7031617.1"/>
    <property type="molecule type" value="Genomic_DNA"/>
</dbReference>
<dbReference type="AlphaFoldDB" id="A0AAD6STR6"/>
<protein>
    <submittedName>
        <fullName evidence="2">Uncharacterized protein</fullName>
    </submittedName>
</protein>
<organism evidence="2 3">
    <name type="scientific">Mycena alexandri</name>
    <dbReference type="NCBI Taxonomy" id="1745969"/>
    <lineage>
        <taxon>Eukaryota</taxon>
        <taxon>Fungi</taxon>
        <taxon>Dikarya</taxon>
        <taxon>Basidiomycota</taxon>
        <taxon>Agaricomycotina</taxon>
        <taxon>Agaricomycetes</taxon>
        <taxon>Agaricomycetidae</taxon>
        <taxon>Agaricales</taxon>
        <taxon>Marasmiineae</taxon>
        <taxon>Mycenaceae</taxon>
        <taxon>Mycena</taxon>
    </lineage>
</organism>
<proteinExistence type="predicted"/>